<gene>
    <name evidence="1" type="ORF">KM295_11660</name>
</gene>
<reference evidence="1" key="1">
    <citation type="journal article" date="2023" name="Front. Microbiol.">
        <title>Genomic-based phylogenetic and metabolic analyses of the genus Natronomonas, and description of Natronomonas aquatica sp. nov.</title>
        <authorList>
            <person name="Garcia-Roldan A."/>
            <person name="Duran-Viseras A."/>
            <person name="de la Haba R.R."/>
            <person name="Corral P."/>
            <person name="Sanchez-Porro C."/>
            <person name="Ventosa A."/>
        </authorList>
    </citation>
    <scope>NUCLEOTIDE SEQUENCE</scope>
    <source>
        <strain evidence="1">F2-12</strain>
    </source>
</reference>
<evidence type="ECO:0008006" key="3">
    <source>
        <dbReference type="Google" id="ProtNLM"/>
    </source>
</evidence>
<dbReference type="InterPro" id="IPR036704">
    <property type="entry name" value="RraA/RraA-like_sf"/>
</dbReference>
<dbReference type="Pfam" id="PF03737">
    <property type="entry name" value="RraA-like"/>
    <property type="match status" value="1"/>
</dbReference>
<dbReference type="Gene3D" id="3.50.30.40">
    <property type="entry name" value="Ribonuclease E inhibitor RraA/RraA-like"/>
    <property type="match status" value="1"/>
</dbReference>
<sequence>MDSSEIGSALGSFTTPDIADALDVLGYPEQTAFGITRLWDDCPSIAGRVMPIKLEPDADGSTVTGTLEAIDAADPGDVLLFDNDGRLEQNTFGGIAGLCADRAGLEGAISDGASRDIDDLRSQNVPLYARGPVTTSVKDRTGVVGYDIPVECAGVGVEPGDYVVADGSGVIFVPGEVVETVLEIAPTFLEQEREIKRRIAEGEDPIAVHEDLEYEDFEGRVGLDE</sequence>
<dbReference type="PANTHER" id="PTHR33254">
    <property type="entry name" value="4-HYDROXY-4-METHYL-2-OXOGLUTARATE ALDOLASE 3-RELATED"/>
    <property type="match status" value="1"/>
</dbReference>
<name>A0A9R1D583_9EURY</name>
<evidence type="ECO:0000313" key="1">
    <source>
        <dbReference type="EMBL" id="MCQ4334124.1"/>
    </source>
</evidence>
<keyword evidence="2" id="KW-1185">Reference proteome</keyword>
<protein>
    <recommendedName>
        <fullName evidence="3">RraA family protein</fullName>
    </recommendedName>
</protein>
<dbReference type="CDD" id="cd16841">
    <property type="entry name" value="RraA_family"/>
    <property type="match status" value="1"/>
</dbReference>
<dbReference type="Proteomes" id="UP001139494">
    <property type="component" value="Unassembled WGS sequence"/>
</dbReference>
<proteinExistence type="predicted"/>
<dbReference type="AlphaFoldDB" id="A0A9R1D583"/>
<dbReference type="EMBL" id="JAHLKM010000017">
    <property type="protein sequence ID" value="MCQ4334124.1"/>
    <property type="molecule type" value="Genomic_DNA"/>
</dbReference>
<dbReference type="PANTHER" id="PTHR33254:SF4">
    <property type="entry name" value="4-HYDROXY-4-METHYL-2-OXOGLUTARATE ALDOLASE 3-RELATED"/>
    <property type="match status" value="1"/>
</dbReference>
<dbReference type="RefSeq" id="WP_256030161.1">
    <property type="nucleotide sequence ID" value="NZ_JAHLKM010000017.1"/>
</dbReference>
<dbReference type="SUPFAM" id="SSF89562">
    <property type="entry name" value="RraA-like"/>
    <property type="match status" value="1"/>
</dbReference>
<accession>A0A9R1D583</accession>
<comment type="caution">
    <text evidence="1">The sequence shown here is derived from an EMBL/GenBank/DDBJ whole genome shotgun (WGS) entry which is preliminary data.</text>
</comment>
<dbReference type="InterPro" id="IPR005493">
    <property type="entry name" value="RraA/RraA-like"/>
</dbReference>
<organism evidence="1 2">
    <name type="scientific">Natronomonas aquatica</name>
    <dbReference type="NCBI Taxonomy" id="2841590"/>
    <lineage>
        <taxon>Archaea</taxon>
        <taxon>Methanobacteriati</taxon>
        <taxon>Methanobacteriota</taxon>
        <taxon>Stenosarchaea group</taxon>
        <taxon>Halobacteria</taxon>
        <taxon>Halobacteriales</taxon>
        <taxon>Natronomonadaceae</taxon>
        <taxon>Natronomonas</taxon>
    </lineage>
</organism>
<evidence type="ECO:0000313" key="2">
    <source>
        <dbReference type="Proteomes" id="UP001139494"/>
    </source>
</evidence>